<accession>A0AAV2YKJ7</accession>
<dbReference type="EMBL" id="DAKRPA010000287">
    <property type="protein sequence ID" value="DAZ93852.1"/>
    <property type="molecule type" value="Genomic_DNA"/>
</dbReference>
<organism evidence="1 2">
    <name type="scientific">Lagenidium giganteum</name>
    <dbReference type="NCBI Taxonomy" id="4803"/>
    <lineage>
        <taxon>Eukaryota</taxon>
        <taxon>Sar</taxon>
        <taxon>Stramenopiles</taxon>
        <taxon>Oomycota</taxon>
        <taxon>Peronosporomycetes</taxon>
        <taxon>Pythiales</taxon>
        <taxon>Pythiaceae</taxon>
    </lineage>
</organism>
<name>A0AAV2YKJ7_9STRA</name>
<protein>
    <submittedName>
        <fullName evidence="1">Uncharacterized protein</fullName>
    </submittedName>
</protein>
<dbReference type="Proteomes" id="UP001146120">
    <property type="component" value="Unassembled WGS sequence"/>
</dbReference>
<comment type="caution">
    <text evidence="1">The sequence shown here is derived from an EMBL/GenBank/DDBJ whole genome shotgun (WGS) entry which is preliminary data.</text>
</comment>
<reference evidence="1" key="2">
    <citation type="journal article" date="2023" name="Microbiol Resour">
        <title>Decontamination and Annotation of the Draft Genome Sequence of the Oomycete Lagenidium giganteum ARSEF 373.</title>
        <authorList>
            <person name="Morgan W.R."/>
            <person name="Tartar A."/>
        </authorList>
    </citation>
    <scope>NUCLEOTIDE SEQUENCE</scope>
    <source>
        <strain evidence="1">ARSEF 373</strain>
    </source>
</reference>
<sequence>MDAFQVSRRDVLTLAESGDLLLVREHVTHTAMQMTLDPTVARDIALMQQGSFPTERTTSLPGIVAGSLPVRHVIICALLLRHMGTLHVIEVSTQGIVCTPFTERFAVRRLQHVRSEQLNSTLRELSEEIFSLAPIHWADHADDSLTSTLHQKLPITHGLLKRSLEIFQGSIAEARRRLTLTKNTDAAESCEDSQVEKVVASPPWRAHHMKDGHVAAPLPSWAFLTPQEDLQIDVQAHLSAAFSAAIYEHLGLLLRHHSDAASTLTIPSKFWSNAPPDERCQFQPPEALGIEMFIQAKSTTN</sequence>
<proteinExistence type="predicted"/>
<evidence type="ECO:0000313" key="1">
    <source>
        <dbReference type="EMBL" id="DAZ93852.1"/>
    </source>
</evidence>
<dbReference type="AlphaFoldDB" id="A0AAV2YKJ7"/>
<gene>
    <name evidence="1" type="ORF">N0F65_002183</name>
</gene>
<reference evidence="1" key="1">
    <citation type="submission" date="2022-11" db="EMBL/GenBank/DDBJ databases">
        <authorList>
            <person name="Morgan W.R."/>
            <person name="Tartar A."/>
        </authorList>
    </citation>
    <scope>NUCLEOTIDE SEQUENCE</scope>
    <source>
        <strain evidence="1">ARSEF 373</strain>
    </source>
</reference>
<keyword evidence="2" id="KW-1185">Reference proteome</keyword>
<evidence type="ECO:0000313" key="2">
    <source>
        <dbReference type="Proteomes" id="UP001146120"/>
    </source>
</evidence>